<reference evidence="2 3" key="1">
    <citation type="journal article" date="2013" name="Int. J. Syst. Evol. Microbiol.">
        <title>Marinoscillum luteum sp. nov., isolated from marine sediment.</title>
        <authorList>
            <person name="Cha I.T."/>
            <person name="Park S.J."/>
            <person name="Kim S.J."/>
            <person name="Kim J.G."/>
            <person name="Jung M.Y."/>
            <person name="Shin K.S."/>
            <person name="Kwon K.K."/>
            <person name="Yang S.H."/>
            <person name="Seo Y.S."/>
            <person name="Rhee S.K."/>
        </authorList>
    </citation>
    <scope>NUCLEOTIDE SEQUENCE [LARGE SCALE GENOMIC DNA]</scope>
    <source>
        <strain evidence="2 3">KCTC 23939</strain>
    </source>
</reference>
<feature type="chain" id="PRO_5045930930" description="Lipoprotein" evidence="1">
    <location>
        <begin position="21"/>
        <end position="183"/>
    </location>
</feature>
<dbReference type="EMBL" id="JBIPKE010000017">
    <property type="protein sequence ID" value="MFH6984208.1"/>
    <property type="molecule type" value="Genomic_DNA"/>
</dbReference>
<proteinExistence type="predicted"/>
<keyword evidence="3" id="KW-1185">Reference proteome</keyword>
<evidence type="ECO:0000313" key="3">
    <source>
        <dbReference type="Proteomes" id="UP001610063"/>
    </source>
</evidence>
<dbReference type="RefSeq" id="WP_159585013.1">
    <property type="nucleotide sequence ID" value="NZ_JBIPKE010000017.1"/>
</dbReference>
<comment type="caution">
    <text evidence="2">The sequence shown here is derived from an EMBL/GenBank/DDBJ whole genome shotgun (WGS) entry which is preliminary data.</text>
</comment>
<name>A0ABW7N9G4_9BACT</name>
<keyword evidence="1" id="KW-0732">Signal</keyword>
<accession>A0ABW7N9G4</accession>
<evidence type="ECO:0000313" key="2">
    <source>
        <dbReference type="EMBL" id="MFH6984208.1"/>
    </source>
</evidence>
<protein>
    <recommendedName>
        <fullName evidence="4">Lipoprotein</fullName>
    </recommendedName>
</protein>
<organism evidence="2 3">
    <name type="scientific">Marinoscillum luteum</name>
    <dbReference type="NCBI Taxonomy" id="861051"/>
    <lineage>
        <taxon>Bacteria</taxon>
        <taxon>Pseudomonadati</taxon>
        <taxon>Bacteroidota</taxon>
        <taxon>Cytophagia</taxon>
        <taxon>Cytophagales</taxon>
        <taxon>Reichenbachiellaceae</taxon>
        <taxon>Marinoscillum</taxon>
    </lineage>
</organism>
<dbReference type="Proteomes" id="UP001610063">
    <property type="component" value="Unassembled WGS sequence"/>
</dbReference>
<feature type="signal peptide" evidence="1">
    <location>
        <begin position="1"/>
        <end position="20"/>
    </location>
</feature>
<evidence type="ECO:0008006" key="4">
    <source>
        <dbReference type="Google" id="ProtNLM"/>
    </source>
</evidence>
<sequence>MRNYISIAALAFLAFSCGEAGVGFNIGKEFPVSIPVDLPNGTPELIGTIPGDPPPVKRSEEYSLAGAGYDDLDALDAVEVIGLSFEITGVDDFEKFDLDGIEIDLVAQSGATIAQISVTTPQLSNVTKTSISNSAGLAALESALANQEDITTDVIFDFGEVPNEDVNFEFVLYFDVVAKVRDL</sequence>
<dbReference type="PROSITE" id="PS51257">
    <property type="entry name" value="PROKAR_LIPOPROTEIN"/>
    <property type="match status" value="1"/>
</dbReference>
<evidence type="ECO:0000256" key="1">
    <source>
        <dbReference type="SAM" id="SignalP"/>
    </source>
</evidence>
<gene>
    <name evidence="2" type="ORF">ACHKAR_12205</name>
</gene>